<proteinExistence type="predicted"/>
<dbReference type="PANTHER" id="PTHR31901:SF9">
    <property type="entry name" value="GH3 DOMAIN-CONTAINING PROTEIN"/>
    <property type="match status" value="1"/>
</dbReference>
<dbReference type="RefSeq" id="WP_379835678.1">
    <property type="nucleotide sequence ID" value="NZ_JBHRYQ010000001.1"/>
</dbReference>
<dbReference type="Pfam" id="PF23572">
    <property type="entry name" value="GH3_C"/>
    <property type="match status" value="1"/>
</dbReference>
<dbReference type="EMBL" id="JBHRYQ010000001">
    <property type="protein sequence ID" value="MFC3809975.1"/>
    <property type="molecule type" value="Genomic_DNA"/>
</dbReference>
<dbReference type="InterPro" id="IPR055377">
    <property type="entry name" value="GH3_M"/>
</dbReference>
<feature type="domain" description="GH3 middle" evidence="1">
    <location>
        <begin position="304"/>
        <end position="371"/>
    </location>
</feature>
<keyword evidence="4" id="KW-1185">Reference proteome</keyword>
<dbReference type="Pfam" id="PF23571">
    <property type="entry name" value="GH3_M"/>
    <property type="match status" value="1"/>
</dbReference>
<sequence length="518" mass="59033">MAVLSNVLKGSVKITSRIKKLNITKPQNQQKRVLIKLLTKARSTKFGEAYGFDDILNQLLFEKGNNRFSAFKENVPIFDYNSLYEQWWQRCHKGEENICWPGKIKYFALSSGTSGSPSKHIPVSKEMIKAINRAGVNQIIALGNYDNLPENLFDKSYLMLGGSTQLAESEGRFEGDLSGITTGNIPFWFENFFKPGREIAQVKDWEQKLQEITNNAPNWDIGFLAGVPAWIQILCERVIEKYNLKNIHEIWPNLSVYGWGGVSFEPYKNGFEKLMGKPMIYIETYLASEGFIAYQARPNANLQLILNNGIFFEFVPFNEDNFDENGDIKQDAQTLLITEVEPDVDYALLISTCSGAWRYLIGDTVKFTDVAKCEIKITGRTKQFLSLCGEHISVDNLNNAVDAASKHFNITIKEFTVTGIPHSPLFAHQWYIGTDDEIDENELGRFIDKKLHELNDDYAVERRHALKNVFCKVLPTASFLDYMKSKGKVGGQNKFPRVLKGARQAEWESYIFEKTLLV</sequence>
<dbReference type="InterPro" id="IPR004993">
    <property type="entry name" value="GH3"/>
</dbReference>
<feature type="domain" description="GH3 C-terminal" evidence="2">
    <location>
        <begin position="396"/>
        <end position="500"/>
    </location>
</feature>
<dbReference type="InterPro" id="IPR055378">
    <property type="entry name" value="GH3_C"/>
</dbReference>
<comment type="caution">
    <text evidence="3">The sequence shown here is derived from an EMBL/GenBank/DDBJ whole genome shotgun (WGS) entry which is preliminary data.</text>
</comment>
<evidence type="ECO:0000259" key="2">
    <source>
        <dbReference type="Pfam" id="PF23572"/>
    </source>
</evidence>
<protein>
    <submittedName>
        <fullName evidence="3">GH3 auxin-responsive promoter family protein</fullName>
    </submittedName>
</protein>
<accession>A0ABV7YSK8</accession>
<evidence type="ECO:0000313" key="4">
    <source>
        <dbReference type="Proteomes" id="UP001595616"/>
    </source>
</evidence>
<evidence type="ECO:0000259" key="1">
    <source>
        <dbReference type="Pfam" id="PF23571"/>
    </source>
</evidence>
<reference evidence="4" key="1">
    <citation type="journal article" date="2019" name="Int. J. Syst. Evol. Microbiol.">
        <title>The Global Catalogue of Microorganisms (GCM) 10K type strain sequencing project: providing services to taxonomists for standard genome sequencing and annotation.</title>
        <authorList>
            <consortium name="The Broad Institute Genomics Platform"/>
            <consortium name="The Broad Institute Genome Sequencing Center for Infectious Disease"/>
            <person name="Wu L."/>
            <person name="Ma J."/>
        </authorList>
    </citation>
    <scope>NUCLEOTIDE SEQUENCE [LARGE SCALE GENOMIC DNA]</scope>
    <source>
        <strain evidence="4">CECT 7956</strain>
    </source>
</reference>
<dbReference type="PANTHER" id="PTHR31901">
    <property type="entry name" value="GH3 DOMAIN-CONTAINING PROTEIN"/>
    <property type="match status" value="1"/>
</dbReference>
<dbReference type="Pfam" id="PF03321">
    <property type="entry name" value="GH3"/>
    <property type="match status" value="1"/>
</dbReference>
<dbReference type="Proteomes" id="UP001595616">
    <property type="component" value="Unassembled WGS sequence"/>
</dbReference>
<organism evidence="3 4">
    <name type="scientific">Lacihabitans lacunae</name>
    <dbReference type="NCBI Taxonomy" id="1028214"/>
    <lineage>
        <taxon>Bacteria</taxon>
        <taxon>Pseudomonadati</taxon>
        <taxon>Bacteroidota</taxon>
        <taxon>Cytophagia</taxon>
        <taxon>Cytophagales</taxon>
        <taxon>Leadbetterellaceae</taxon>
        <taxon>Lacihabitans</taxon>
    </lineage>
</organism>
<gene>
    <name evidence="3" type="ORF">ACFOOI_04870</name>
</gene>
<name>A0ABV7YSK8_9BACT</name>
<evidence type="ECO:0000313" key="3">
    <source>
        <dbReference type="EMBL" id="MFC3809975.1"/>
    </source>
</evidence>